<dbReference type="InterPro" id="IPR024311">
    <property type="entry name" value="Lipocalin-like"/>
</dbReference>
<dbReference type="Proteomes" id="UP000184188">
    <property type="component" value="Unassembled WGS sequence"/>
</dbReference>
<sequence>MAATADLLCGSWELVDYRTVIEGGDGKEEESVIFPLGRDAQGMITYTADGIISAHLMRPGAPPHLDTGALHGGTDEERARSLQHSLAYAGFYSVSPREEDPGHLIVRHRVVISSFPNWLGTVQARLATIRPATRTHLVLETEKPVHVEGTWRRLILTWRRIPEPEMRQNGVSRASRL</sequence>
<reference evidence="3" key="1">
    <citation type="journal article" date="2017" name="Genome Biol.">
        <title>Comparative genomics reveals high biological diversity and specific adaptations in the industrially and medically important fungal genus Aspergillus.</title>
        <authorList>
            <person name="de Vries R.P."/>
            <person name="Riley R."/>
            <person name="Wiebenga A."/>
            <person name="Aguilar-Osorio G."/>
            <person name="Amillis S."/>
            <person name="Uchima C.A."/>
            <person name="Anderluh G."/>
            <person name="Asadollahi M."/>
            <person name="Askin M."/>
            <person name="Barry K."/>
            <person name="Battaglia E."/>
            <person name="Bayram O."/>
            <person name="Benocci T."/>
            <person name="Braus-Stromeyer S.A."/>
            <person name="Caldana C."/>
            <person name="Canovas D."/>
            <person name="Cerqueira G.C."/>
            <person name="Chen F."/>
            <person name="Chen W."/>
            <person name="Choi C."/>
            <person name="Clum A."/>
            <person name="Dos Santos R.A."/>
            <person name="Damasio A.R."/>
            <person name="Diallinas G."/>
            <person name="Emri T."/>
            <person name="Fekete E."/>
            <person name="Flipphi M."/>
            <person name="Freyberg S."/>
            <person name="Gallo A."/>
            <person name="Gournas C."/>
            <person name="Habgood R."/>
            <person name="Hainaut M."/>
            <person name="Harispe M.L."/>
            <person name="Henrissat B."/>
            <person name="Hilden K.S."/>
            <person name="Hope R."/>
            <person name="Hossain A."/>
            <person name="Karabika E."/>
            <person name="Karaffa L."/>
            <person name="Karanyi Z."/>
            <person name="Krasevec N."/>
            <person name="Kuo A."/>
            <person name="Kusch H."/>
            <person name="LaButti K."/>
            <person name="Lagendijk E.L."/>
            <person name="Lapidus A."/>
            <person name="Levasseur A."/>
            <person name="Lindquist E."/>
            <person name="Lipzen A."/>
            <person name="Logrieco A.F."/>
            <person name="MacCabe A."/>
            <person name="Maekelae M.R."/>
            <person name="Malavazi I."/>
            <person name="Melin P."/>
            <person name="Meyer V."/>
            <person name="Mielnichuk N."/>
            <person name="Miskei M."/>
            <person name="Molnar A.P."/>
            <person name="Mule G."/>
            <person name="Ngan C.Y."/>
            <person name="Orejas M."/>
            <person name="Orosz E."/>
            <person name="Ouedraogo J.P."/>
            <person name="Overkamp K.M."/>
            <person name="Park H.-S."/>
            <person name="Perrone G."/>
            <person name="Piumi F."/>
            <person name="Punt P.J."/>
            <person name="Ram A.F."/>
            <person name="Ramon A."/>
            <person name="Rauscher S."/>
            <person name="Record E."/>
            <person name="Riano-Pachon D.M."/>
            <person name="Robert V."/>
            <person name="Roehrig J."/>
            <person name="Ruller R."/>
            <person name="Salamov A."/>
            <person name="Salih N.S."/>
            <person name="Samson R.A."/>
            <person name="Sandor E."/>
            <person name="Sanguinetti M."/>
            <person name="Schuetze T."/>
            <person name="Sepcic K."/>
            <person name="Shelest E."/>
            <person name="Sherlock G."/>
            <person name="Sophianopoulou V."/>
            <person name="Squina F.M."/>
            <person name="Sun H."/>
            <person name="Susca A."/>
            <person name="Todd R.B."/>
            <person name="Tsang A."/>
            <person name="Unkles S.E."/>
            <person name="van de Wiele N."/>
            <person name="van Rossen-Uffink D."/>
            <person name="Oliveira J.V."/>
            <person name="Vesth T.C."/>
            <person name="Visser J."/>
            <person name="Yu J.-H."/>
            <person name="Zhou M."/>
            <person name="Andersen M.R."/>
            <person name="Archer D.B."/>
            <person name="Baker S.E."/>
            <person name="Benoit I."/>
            <person name="Brakhage A.A."/>
            <person name="Braus G.H."/>
            <person name="Fischer R."/>
            <person name="Frisvad J.C."/>
            <person name="Goldman G.H."/>
            <person name="Houbraken J."/>
            <person name="Oakley B."/>
            <person name="Pocsi I."/>
            <person name="Scazzocchio C."/>
            <person name="Seiboth B."/>
            <person name="vanKuyk P.A."/>
            <person name="Wortman J."/>
            <person name="Dyer P.S."/>
            <person name="Grigoriev I.V."/>
        </authorList>
    </citation>
    <scope>NUCLEOTIDE SEQUENCE [LARGE SCALE GENOMIC DNA]</scope>
    <source>
        <strain evidence="3">CBS 506.65</strain>
    </source>
</reference>
<organism evidence="2 3">
    <name type="scientific">Penicilliopsis zonata CBS 506.65</name>
    <dbReference type="NCBI Taxonomy" id="1073090"/>
    <lineage>
        <taxon>Eukaryota</taxon>
        <taxon>Fungi</taxon>
        <taxon>Dikarya</taxon>
        <taxon>Ascomycota</taxon>
        <taxon>Pezizomycotina</taxon>
        <taxon>Eurotiomycetes</taxon>
        <taxon>Eurotiomycetidae</taxon>
        <taxon>Eurotiales</taxon>
        <taxon>Aspergillaceae</taxon>
        <taxon>Penicilliopsis</taxon>
    </lineage>
</organism>
<dbReference type="OrthoDB" id="3904217at2759"/>
<evidence type="ECO:0000259" key="1">
    <source>
        <dbReference type="Pfam" id="PF13924"/>
    </source>
</evidence>
<feature type="domain" description="Lipocalin-like" evidence="1">
    <location>
        <begin position="10"/>
        <end position="161"/>
    </location>
</feature>
<protein>
    <recommendedName>
        <fullName evidence="1">Lipocalin-like domain-containing protein</fullName>
    </recommendedName>
</protein>
<dbReference type="GeneID" id="34613172"/>
<gene>
    <name evidence="2" type="ORF">ASPZODRAFT_16538</name>
</gene>
<evidence type="ECO:0000313" key="3">
    <source>
        <dbReference type="Proteomes" id="UP000184188"/>
    </source>
</evidence>
<dbReference type="EMBL" id="KV878342">
    <property type="protein sequence ID" value="OJJ46788.1"/>
    <property type="molecule type" value="Genomic_DNA"/>
</dbReference>
<evidence type="ECO:0000313" key="2">
    <source>
        <dbReference type="EMBL" id="OJJ46788.1"/>
    </source>
</evidence>
<dbReference type="VEuPathDB" id="FungiDB:ASPZODRAFT_16538"/>
<dbReference type="RefSeq" id="XP_022581298.1">
    <property type="nucleotide sequence ID" value="XM_022726708.1"/>
</dbReference>
<name>A0A1L9SHY3_9EURO</name>
<keyword evidence="3" id="KW-1185">Reference proteome</keyword>
<accession>A0A1L9SHY3</accession>
<proteinExistence type="predicted"/>
<dbReference type="AlphaFoldDB" id="A0A1L9SHY3"/>
<dbReference type="Pfam" id="PF13924">
    <property type="entry name" value="Lipocalin_5"/>
    <property type="match status" value="1"/>
</dbReference>